<comment type="caution">
    <text evidence="1">The sequence shown here is derived from an EMBL/GenBank/DDBJ whole genome shotgun (WGS) entry which is preliminary data.</text>
</comment>
<gene>
    <name evidence="1" type="ORF">N5D63_21855</name>
</gene>
<dbReference type="Proteomes" id="UP001161065">
    <property type="component" value="Unassembled WGS sequence"/>
</dbReference>
<evidence type="ECO:0000313" key="2">
    <source>
        <dbReference type="Proteomes" id="UP001161065"/>
    </source>
</evidence>
<reference evidence="1" key="1">
    <citation type="submission" date="2022-09" db="EMBL/GenBank/DDBJ databases">
        <title>Intensive care unit water sources are persistently colonized with multi-drug resistant bacteria and are the site of extensive horizontal gene transfer of antibiotic resistance genes.</title>
        <authorList>
            <person name="Diorio-Toth L."/>
        </authorList>
    </citation>
    <scope>NUCLEOTIDE SEQUENCE</scope>
    <source>
        <strain evidence="1">GD03832</strain>
    </source>
</reference>
<sequence length="115" mass="11566">MAISSDCQLRVSLAALSEYFSEGSGVLDEGGGGSVSKSLLGIGQLLAQAVTLTASAISSSLQTGLLLDGVIQGSLVFVVDRAFHGQQAPAGGRAFISDLLAVLAGLQAFVGQVRT</sequence>
<evidence type="ECO:0000313" key="1">
    <source>
        <dbReference type="EMBL" id="MDH1336797.1"/>
    </source>
</evidence>
<name>A0AA42TR80_9BURK</name>
<dbReference type="EMBL" id="JAOCEK010000026">
    <property type="protein sequence ID" value="MDH1336797.1"/>
    <property type="molecule type" value="Genomic_DNA"/>
</dbReference>
<protein>
    <submittedName>
        <fullName evidence="1">Uncharacterized protein</fullName>
    </submittedName>
</protein>
<dbReference type="RefSeq" id="WP_034397348.1">
    <property type="nucleotide sequence ID" value="NZ_JAOCEK010000026.1"/>
</dbReference>
<proteinExistence type="predicted"/>
<organism evidence="1 2">
    <name type="scientific">Comamonas thiooxydans</name>
    <dbReference type="NCBI Taxonomy" id="363952"/>
    <lineage>
        <taxon>Bacteria</taxon>
        <taxon>Pseudomonadati</taxon>
        <taxon>Pseudomonadota</taxon>
        <taxon>Betaproteobacteria</taxon>
        <taxon>Burkholderiales</taxon>
        <taxon>Comamonadaceae</taxon>
        <taxon>Comamonas</taxon>
    </lineage>
</organism>
<dbReference type="AlphaFoldDB" id="A0AA42TR80"/>
<accession>A0AA42TR80</accession>